<dbReference type="InterPro" id="IPR041457">
    <property type="entry name" value="CxC2_KDZ-assoc"/>
</dbReference>
<sequence length="990" mass="113153">PSERCKIFLQKGHALRARNILDDRDAPPDLNKCTSCGCDPKARHKHATLFRCVDCHIAPPRCVACIITAHLERPFDRIQEWDRSKMFWRKCTLTDLGYELRLGHQGRRCKNAFSLPRDLNVVHDHGIFDIHVVYCQCSTAGKIPDQLIEAGLWPASWTNPQSATTMSALRTFHSLSMNAQVNANDYIAHLKRSTDNVGAADLKDRYREFGICVRQYSFVRACRWGGVDPADELPPASLVVLCPACPQPGHNMRPGWETRDPKFEYVDAAQITQDGNFHYSMTNKHTDPKDPAMTKGASYYAHEDDSKVFLETTEHPEHESSTCNQFAAIGSGKYKGPVSGIMAVLCRHMIVLPGGVLDLHHGERYLYVDFLLVSALQRYRALHMIVDTYDIYCQYMKKFRRRLELEFTPTKLESLKSIESADLPKIVGGVGNYHAPMHIRKCRCFFSLHHIPGVGKMVGEQCEGHWGITEPHSRCTKEMSCGHRHEYICYLYSHRNVQRIHRLVDELPEKWEEAEGAMIAADEYLHTLEATLAENFGEETVVEWRAAHDKWESEVTNIDNHAHMDNPFEIAEDAVLTTDAICEHLRQERTEEGDRLGIAVIDAIQAALNLERNRLDLVKKIRAAEGTEKERSAIAAKLEAYRRDVLSCEQDFAVCVSPIDATAVKAAKERYVLLPSTFPKRDIKDDRSLGLEDAPKAPGAGPSAKRKAQTKAQKAFDAMLDELSVPAATLPSMYHSKVRQHHLMKKLVETERSLRQGQAAEALNELRIHLSTHVALKFRKEERSGQNHNAPMDRRLDEKKEVITGAKYEYRKLRHTLRVLGMPENHKIFRPLRDEDAVAFKLFTSENVQGDSRRMPSWIWGDFSFVGKVAPGEVRTFLEKAMRPHWFQHSALARRNTEEVWIRLEEMLRCWMSFQDSREFWVTRATTLDAAGNLGAASYARRQAHRYERLFRKAELKFPSRIHEVRTPRMWLNGLSPCQQGIGMPVPRKD</sequence>
<dbReference type="PANTHER" id="PTHR33104:SF2">
    <property type="entry name" value="CXC3 LIKE CYSTEINE CLUSTER DOMAIN-CONTAINING PROTEIN"/>
    <property type="match status" value="1"/>
</dbReference>
<organism evidence="3 4">
    <name type="scientific">Lentinus brumalis</name>
    <dbReference type="NCBI Taxonomy" id="2498619"/>
    <lineage>
        <taxon>Eukaryota</taxon>
        <taxon>Fungi</taxon>
        <taxon>Dikarya</taxon>
        <taxon>Basidiomycota</taxon>
        <taxon>Agaricomycotina</taxon>
        <taxon>Agaricomycetes</taxon>
        <taxon>Polyporales</taxon>
        <taxon>Polyporaceae</taxon>
        <taxon>Lentinus</taxon>
    </lineage>
</organism>
<gene>
    <name evidence="3" type="ORF">OH76DRAFT_1366032</name>
</gene>
<evidence type="ECO:0000313" key="3">
    <source>
        <dbReference type="EMBL" id="RDX40588.1"/>
    </source>
</evidence>
<keyword evidence="4" id="KW-1185">Reference proteome</keyword>
<feature type="non-terminal residue" evidence="3">
    <location>
        <position position="990"/>
    </location>
</feature>
<evidence type="ECO:0000259" key="2">
    <source>
        <dbReference type="Pfam" id="PF18803"/>
    </source>
</evidence>
<dbReference type="PANTHER" id="PTHR33104">
    <property type="entry name" value="SI:DKEY-29D5.2"/>
    <property type="match status" value="1"/>
</dbReference>
<dbReference type="STRING" id="139420.A0A371CJX7"/>
<dbReference type="Pfam" id="PF18803">
    <property type="entry name" value="CxC2"/>
    <property type="match status" value="1"/>
</dbReference>
<dbReference type="InterPro" id="IPR040521">
    <property type="entry name" value="KDZ"/>
</dbReference>
<name>A0A371CJX7_9APHY</name>
<feature type="compositionally biased region" description="Basic and acidic residues" evidence="1">
    <location>
        <begin position="684"/>
        <end position="695"/>
    </location>
</feature>
<feature type="domain" description="CxC2-like cysteine cluster KDZ transposase-associated" evidence="2">
    <location>
        <begin position="93"/>
        <end position="198"/>
    </location>
</feature>
<dbReference type="EMBL" id="KZ857547">
    <property type="protein sequence ID" value="RDX40588.1"/>
    <property type="molecule type" value="Genomic_DNA"/>
</dbReference>
<protein>
    <recommendedName>
        <fullName evidence="2">CxC2-like cysteine cluster KDZ transposase-associated domain-containing protein</fullName>
    </recommendedName>
</protein>
<reference evidence="3 4" key="1">
    <citation type="journal article" date="2018" name="Biotechnol. Biofuels">
        <title>Integrative visual omics of the white-rot fungus Polyporus brumalis exposes the biotechnological potential of its oxidative enzymes for delignifying raw plant biomass.</title>
        <authorList>
            <person name="Miyauchi S."/>
            <person name="Rancon A."/>
            <person name="Drula E."/>
            <person name="Hage H."/>
            <person name="Chaduli D."/>
            <person name="Favel A."/>
            <person name="Grisel S."/>
            <person name="Henrissat B."/>
            <person name="Herpoel-Gimbert I."/>
            <person name="Ruiz-Duenas F.J."/>
            <person name="Chevret D."/>
            <person name="Hainaut M."/>
            <person name="Lin J."/>
            <person name="Wang M."/>
            <person name="Pangilinan J."/>
            <person name="Lipzen A."/>
            <person name="Lesage-Meessen L."/>
            <person name="Navarro D."/>
            <person name="Riley R."/>
            <person name="Grigoriev I.V."/>
            <person name="Zhou S."/>
            <person name="Raouche S."/>
            <person name="Rosso M.N."/>
        </authorList>
    </citation>
    <scope>NUCLEOTIDE SEQUENCE [LARGE SCALE GENOMIC DNA]</scope>
    <source>
        <strain evidence="3 4">BRFM 1820</strain>
    </source>
</reference>
<dbReference type="Proteomes" id="UP000256964">
    <property type="component" value="Unassembled WGS sequence"/>
</dbReference>
<evidence type="ECO:0000313" key="4">
    <source>
        <dbReference type="Proteomes" id="UP000256964"/>
    </source>
</evidence>
<dbReference type="Pfam" id="PF18758">
    <property type="entry name" value="KDZ"/>
    <property type="match status" value="1"/>
</dbReference>
<accession>A0A371CJX7</accession>
<feature type="region of interest" description="Disordered" evidence="1">
    <location>
        <begin position="684"/>
        <end position="712"/>
    </location>
</feature>
<dbReference type="OrthoDB" id="2738198at2759"/>
<evidence type="ECO:0000256" key="1">
    <source>
        <dbReference type="SAM" id="MobiDB-lite"/>
    </source>
</evidence>
<dbReference type="AlphaFoldDB" id="A0A371CJX7"/>
<proteinExistence type="predicted"/>